<dbReference type="SUPFAM" id="SSF52540">
    <property type="entry name" value="P-loop containing nucleoside triphosphate hydrolases"/>
    <property type="match status" value="1"/>
</dbReference>
<dbReference type="Pfam" id="PF23282">
    <property type="entry name" value="WHD_ROQ1"/>
    <property type="match status" value="1"/>
</dbReference>
<dbReference type="Proteomes" id="UP000827889">
    <property type="component" value="Chromosome 7"/>
</dbReference>
<dbReference type="InterPro" id="IPR058192">
    <property type="entry name" value="WHD_ROQ1-like"/>
</dbReference>
<keyword evidence="3" id="KW-1185">Reference proteome</keyword>
<name>A0ABM3HMW5_9MYRT</name>
<keyword evidence="1" id="KW-0677">Repeat</keyword>
<evidence type="ECO:0000313" key="4">
    <source>
        <dbReference type="RefSeq" id="XP_048137939.1"/>
    </source>
</evidence>
<dbReference type="InterPro" id="IPR042197">
    <property type="entry name" value="Apaf_helical"/>
</dbReference>
<proteinExistence type="predicted"/>
<dbReference type="RefSeq" id="XP_048137939.1">
    <property type="nucleotide sequence ID" value="XM_048281982.1"/>
</dbReference>
<dbReference type="InterPro" id="IPR036390">
    <property type="entry name" value="WH_DNA-bd_sf"/>
</dbReference>
<evidence type="ECO:0000256" key="1">
    <source>
        <dbReference type="ARBA" id="ARBA00022737"/>
    </source>
</evidence>
<organism evidence="3 4">
    <name type="scientific">Rhodamnia argentea</name>
    <dbReference type="NCBI Taxonomy" id="178133"/>
    <lineage>
        <taxon>Eukaryota</taxon>
        <taxon>Viridiplantae</taxon>
        <taxon>Streptophyta</taxon>
        <taxon>Embryophyta</taxon>
        <taxon>Tracheophyta</taxon>
        <taxon>Spermatophyta</taxon>
        <taxon>Magnoliopsida</taxon>
        <taxon>eudicotyledons</taxon>
        <taxon>Gunneridae</taxon>
        <taxon>Pentapetalae</taxon>
        <taxon>rosids</taxon>
        <taxon>malvids</taxon>
        <taxon>Myrtales</taxon>
        <taxon>Myrtaceae</taxon>
        <taxon>Myrtoideae</taxon>
        <taxon>Myrteae</taxon>
        <taxon>Australasian group</taxon>
        <taxon>Rhodamnia</taxon>
    </lineage>
</organism>
<accession>A0ABM3HMW5</accession>
<dbReference type="SUPFAM" id="SSF46785">
    <property type="entry name" value="Winged helix' DNA-binding domain"/>
    <property type="match status" value="1"/>
</dbReference>
<dbReference type="PANTHER" id="PTHR11017">
    <property type="entry name" value="LEUCINE-RICH REPEAT-CONTAINING PROTEIN"/>
    <property type="match status" value="1"/>
</dbReference>
<sequence length="183" mass="21174">MDGSEENVLTQSGQKFLHEMKEMHFDHALPLFNKRAFNTDSAPCGLYDLSRQVVERTGGLPLALEVVGSHLRTISKAKWKTTLTKLKEVPHKEVQERLKISYDALGREGQQIFLGIACFFVNNKKTNAMYMWEACDFYPEVEIDVLIRKSLIKIDHDRISMHDQLRDLGREIVRLKNIKNWGD</sequence>
<dbReference type="InterPro" id="IPR044974">
    <property type="entry name" value="Disease_R_plants"/>
</dbReference>
<reference evidence="4" key="1">
    <citation type="submission" date="2025-08" db="UniProtKB">
        <authorList>
            <consortium name="RefSeq"/>
        </authorList>
    </citation>
    <scope>IDENTIFICATION</scope>
    <source>
        <tissue evidence="4">Leaf</tissue>
    </source>
</reference>
<dbReference type="GeneID" id="125315881"/>
<dbReference type="Gene3D" id="1.10.8.430">
    <property type="entry name" value="Helical domain of apoptotic protease-activating factors"/>
    <property type="match status" value="1"/>
</dbReference>
<gene>
    <name evidence="4" type="primary">LOC125315881</name>
</gene>
<dbReference type="PANTHER" id="PTHR11017:SF570">
    <property type="entry name" value="DISEASE RESISTANCE PROTEIN (TIR-NBS CLASS)-RELATED"/>
    <property type="match status" value="1"/>
</dbReference>
<evidence type="ECO:0000313" key="3">
    <source>
        <dbReference type="Proteomes" id="UP000827889"/>
    </source>
</evidence>
<evidence type="ECO:0000259" key="2">
    <source>
        <dbReference type="Pfam" id="PF23282"/>
    </source>
</evidence>
<protein>
    <submittedName>
        <fullName evidence="4">Disease resistance protein L6-like</fullName>
    </submittedName>
</protein>
<feature type="domain" description="Disease resistance protein Roq1-like winged-helix" evidence="2">
    <location>
        <begin position="109"/>
        <end position="174"/>
    </location>
</feature>
<dbReference type="InterPro" id="IPR027417">
    <property type="entry name" value="P-loop_NTPase"/>
</dbReference>